<accession>A0A4Y7PTD8</accession>
<protein>
    <submittedName>
        <fullName evidence="1">Uncharacterized protein</fullName>
    </submittedName>
</protein>
<gene>
    <name evidence="1" type="ORF">BD410DRAFT_509757</name>
</gene>
<dbReference type="EMBL" id="ML170212">
    <property type="protein sequence ID" value="TDL18122.1"/>
    <property type="molecule type" value="Genomic_DNA"/>
</dbReference>
<name>A0A4Y7PTD8_9AGAM</name>
<dbReference type="VEuPathDB" id="FungiDB:BD410DRAFT_509757"/>
<dbReference type="Proteomes" id="UP000294933">
    <property type="component" value="Unassembled WGS sequence"/>
</dbReference>
<evidence type="ECO:0000313" key="1">
    <source>
        <dbReference type="EMBL" id="TDL18122.1"/>
    </source>
</evidence>
<sequence length="145" mass="15419">MVAGGRVFVLGAVHSSQARGTVGAGCWRACEQAVGLLALSRAPERAAAWCCVLAGADVHASERGPAFAWGILRLVSKESAHKKKRKHTYNAAIKSIAAFYPTREQREAASAADSSPPAFRFPFVVVLAPFVVCRCDVVVALLVVR</sequence>
<organism evidence="1 2">
    <name type="scientific">Rickenella mellea</name>
    <dbReference type="NCBI Taxonomy" id="50990"/>
    <lineage>
        <taxon>Eukaryota</taxon>
        <taxon>Fungi</taxon>
        <taxon>Dikarya</taxon>
        <taxon>Basidiomycota</taxon>
        <taxon>Agaricomycotina</taxon>
        <taxon>Agaricomycetes</taxon>
        <taxon>Hymenochaetales</taxon>
        <taxon>Rickenellaceae</taxon>
        <taxon>Rickenella</taxon>
    </lineage>
</organism>
<evidence type="ECO:0000313" key="2">
    <source>
        <dbReference type="Proteomes" id="UP000294933"/>
    </source>
</evidence>
<dbReference type="AlphaFoldDB" id="A0A4Y7PTD8"/>
<reference evidence="1 2" key="1">
    <citation type="submission" date="2018-06" db="EMBL/GenBank/DDBJ databases">
        <title>A transcriptomic atlas of mushroom development highlights an independent origin of complex multicellularity.</title>
        <authorList>
            <consortium name="DOE Joint Genome Institute"/>
            <person name="Krizsan K."/>
            <person name="Almasi E."/>
            <person name="Merenyi Z."/>
            <person name="Sahu N."/>
            <person name="Viragh M."/>
            <person name="Koszo T."/>
            <person name="Mondo S."/>
            <person name="Kiss B."/>
            <person name="Balint B."/>
            <person name="Kues U."/>
            <person name="Barry K."/>
            <person name="Hegedus J.C."/>
            <person name="Henrissat B."/>
            <person name="Johnson J."/>
            <person name="Lipzen A."/>
            <person name="Ohm R."/>
            <person name="Nagy I."/>
            <person name="Pangilinan J."/>
            <person name="Yan J."/>
            <person name="Xiong Y."/>
            <person name="Grigoriev I.V."/>
            <person name="Hibbett D.S."/>
            <person name="Nagy L.G."/>
        </authorList>
    </citation>
    <scope>NUCLEOTIDE SEQUENCE [LARGE SCALE GENOMIC DNA]</scope>
    <source>
        <strain evidence="1 2">SZMC22713</strain>
    </source>
</reference>
<keyword evidence="2" id="KW-1185">Reference proteome</keyword>
<proteinExistence type="predicted"/>